<dbReference type="CDD" id="cd11528">
    <property type="entry name" value="NTP-PPase_MazG_Nterm"/>
    <property type="match status" value="1"/>
</dbReference>
<dbReference type="NCBIfam" id="NF007113">
    <property type="entry name" value="PRK09562.1"/>
    <property type="match status" value="1"/>
</dbReference>
<dbReference type="GO" id="GO:0046052">
    <property type="term" value="P:UTP catabolic process"/>
    <property type="evidence" value="ECO:0007669"/>
    <property type="project" value="TreeGrafter"/>
</dbReference>
<dbReference type="GO" id="GO:0046076">
    <property type="term" value="P:dTTP catabolic process"/>
    <property type="evidence" value="ECO:0007669"/>
    <property type="project" value="TreeGrafter"/>
</dbReference>
<dbReference type="FunFam" id="1.10.287.1080:FF:000003">
    <property type="entry name" value="Nucleoside triphosphate pyrophosphohydrolase"/>
    <property type="match status" value="1"/>
</dbReference>
<evidence type="ECO:0000259" key="1">
    <source>
        <dbReference type="Pfam" id="PF03819"/>
    </source>
</evidence>
<dbReference type="EMBL" id="QEWW01000009">
    <property type="protein sequence ID" value="PWD83698.1"/>
    <property type="molecule type" value="Genomic_DNA"/>
</dbReference>
<dbReference type="GO" id="GO:0046061">
    <property type="term" value="P:dATP catabolic process"/>
    <property type="evidence" value="ECO:0007669"/>
    <property type="project" value="TreeGrafter"/>
</dbReference>
<dbReference type="Pfam" id="PF03819">
    <property type="entry name" value="MazG"/>
    <property type="match status" value="2"/>
</dbReference>
<dbReference type="Proteomes" id="UP000245059">
    <property type="component" value="Unassembled WGS sequence"/>
</dbReference>
<dbReference type="GO" id="GO:0047429">
    <property type="term" value="F:nucleoside triphosphate diphosphatase activity"/>
    <property type="evidence" value="ECO:0007669"/>
    <property type="project" value="InterPro"/>
</dbReference>
<dbReference type="InterPro" id="IPR011551">
    <property type="entry name" value="NTP_PyrPHydrolase_MazG"/>
</dbReference>
<dbReference type="EMBL" id="QEWV01000009">
    <property type="protein sequence ID" value="PWD90581.1"/>
    <property type="molecule type" value="Genomic_DNA"/>
</dbReference>
<gene>
    <name evidence="2" type="ORF">DC077_09325</name>
    <name evidence="3" type="ORF">DC078_08545</name>
</gene>
<organism evidence="2 4">
    <name type="scientific">Ignatzschineria cameli</name>
    <dbReference type="NCBI Taxonomy" id="2182793"/>
    <lineage>
        <taxon>Bacteria</taxon>
        <taxon>Pseudomonadati</taxon>
        <taxon>Pseudomonadota</taxon>
        <taxon>Gammaproteobacteria</taxon>
        <taxon>Cardiobacteriales</taxon>
        <taxon>Ignatzschineriaceae</taxon>
        <taxon>Ignatzschineria</taxon>
    </lineage>
</organism>
<keyword evidence="5" id="KW-1185">Reference proteome</keyword>
<evidence type="ECO:0000313" key="4">
    <source>
        <dbReference type="Proteomes" id="UP000245059"/>
    </source>
</evidence>
<reference evidence="2" key="1">
    <citation type="journal article" date="2018" name="Genome Announc.">
        <title>Ignatzschineria cameli sp. nov., isolated from necrotic foot tissue of dromedaries (Camelus dromedarius) and associated maggots (Wohlfahrtia species) in Dubai.</title>
        <authorList>
            <person name="Tsang C.C."/>
            <person name="Tang J.Y."/>
            <person name="Fong J.Y."/>
            <person name="Kinne J."/>
            <person name="Lee H.H."/>
            <person name="Joseph M."/>
            <person name="Jose S."/>
            <person name="Schuster R.K."/>
            <person name="Tang Y."/>
            <person name="Sivakumar S."/>
            <person name="Chen J.H."/>
            <person name="Teng J.L."/>
            <person name="Lau S.K."/>
            <person name="Wernery U."/>
            <person name="Woo P.C."/>
        </authorList>
    </citation>
    <scope>NUCLEOTIDE SEQUENCE</scope>
    <source>
        <strain evidence="2">UAE-HKU57</strain>
        <strain evidence="3">UAE-HKU58</strain>
    </source>
</reference>
<dbReference type="GO" id="GO:0046081">
    <property type="term" value="P:dUTP catabolic process"/>
    <property type="evidence" value="ECO:0007669"/>
    <property type="project" value="TreeGrafter"/>
</dbReference>
<evidence type="ECO:0000313" key="5">
    <source>
        <dbReference type="Proteomes" id="UP000245217"/>
    </source>
</evidence>
<dbReference type="Proteomes" id="UP000245217">
    <property type="component" value="Unassembled WGS sequence"/>
</dbReference>
<dbReference type="RefSeq" id="WP_109202124.1">
    <property type="nucleotide sequence ID" value="NZ_QEWS01000010.1"/>
</dbReference>
<dbReference type="CDD" id="cd11529">
    <property type="entry name" value="NTP-PPase_MazG_Cterm"/>
    <property type="match status" value="1"/>
</dbReference>
<evidence type="ECO:0000313" key="2">
    <source>
        <dbReference type="EMBL" id="PWD83698.1"/>
    </source>
</evidence>
<dbReference type="PANTHER" id="PTHR30522:SF0">
    <property type="entry name" value="NUCLEOSIDE TRIPHOSPHATE PYROPHOSPHOHYDROLASE"/>
    <property type="match status" value="1"/>
</dbReference>
<feature type="domain" description="NTP pyrophosphohydrolase MazG-like" evidence="1">
    <location>
        <begin position="29"/>
        <end position="129"/>
    </location>
</feature>
<dbReference type="PANTHER" id="PTHR30522">
    <property type="entry name" value="NUCLEOSIDE TRIPHOSPHATE PYROPHOSPHOHYDROLASE"/>
    <property type="match status" value="1"/>
</dbReference>
<sequence>MAHRERLDHLLETMARLRAEDGCPWDRAQTHLSLIPYLKEEAAEVIDAIVELTEADQIARQENINDKIEEPCINDQKQIREAALEEELADLLLQILLHCEIAKEREAFDFSDVMARLNEKIIRRHPHVFAGKQYHSIVEQKADWARIKAEERAEKRVEVNPSLLSGIPRALSPLRQAELLQKKAATVGFDWDEIDPVIEKVEEERLEFFEAMESGDREAMKSELGDLFFSLVNLARFLEIDPEEALQLTNLKFRRRFNYIEKSATAPLKSVTLEDLDRYWNEAKRGGL</sequence>
<name>A0A2U2AKS4_9GAMM</name>
<dbReference type="GO" id="GO:0046047">
    <property type="term" value="P:TTP catabolic process"/>
    <property type="evidence" value="ECO:0007669"/>
    <property type="project" value="TreeGrafter"/>
</dbReference>
<reference evidence="4 5" key="2">
    <citation type="submission" date="2018-05" db="EMBL/GenBank/DDBJ databases">
        <title>Ignatzschineria dubaiensis sp. nov., isolated from necrotic foot tissues of dromedaries (Camelus dromedarius) and associated maggots in Dubai, United Arab Emirates.</title>
        <authorList>
            <person name="Tsang C.C."/>
            <person name="Tang J.Y.M."/>
            <person name="Fong J.Y.H."/>
            <person name="Kinne J."/>
            <person name="Lee H.H."/>
            <person name="Joseph M."/>
            <person name="Jose S."/>
            <person name="Schuster R.K."/>
            <person name="Tang Y."/>
            <person name="Sivakumar S."/>
            <person name="Chen J.H.K."/>
            <person name="Teng J.L.L."/>
            <person name="Lau S.K.P."/>
            <person name="Wernery U."/>
            <person name="Woo P.C.Y."/>
        </authorList>
    </citation>
    <scope>NUCLEOTIDE SEQUENCE [LARGE SCALE GENOMIC DNA]</scope>
    <source>
        <strain evidence="4">UAE-HKU57</strain>
        <strain evidence="5">UAE-HKU58</strain>
    </source>
</reference>
<accession>A0A2U2AKS4</accession>
<feature type="domain" description="NTP pyrophosphohydrolase MazG-like" evidence="1">
    <location>
        <begin position="199"/>
        <end position="257"/>
    </location>
</feature>
<proteinExistence type="predicted"/>
<dbReference type="AlphaFoldDB" id="A0A2U2AKS4"/>
<dbReference type="OrthoDB" id="9808939at2"/>
<evidence type="ECO:0000313" key="3">
    <source>
        <dbReference type="EMBL" id="PWD90581.1"/>
    </source>
</evidence>
<dbReference type="NCBIfam" id="TIGR00444">
    <property type="entry name" value="mazG"/>
    <property type="match status" value="1"/>
</dbReference>
<comment type="caution">
    <text evidence="2">The sequence shown here is derived from an EMBL/GenBank/DDBJ whole genome shotgun (WGS) entry which is preliminary data.</text>
</comment>
<dbReference type="InterPro" id="IPR004518">
    <property type="entry name" value="MazG-like_dom"/>
</dbReference>
<dbReference type="Gene3D" id="1.10.287.1080">
    <property type="entry name" value="MazG-like"/>
    <property type="match status" value="2"/>
</dbReference>
<dbReference type="InterPro" id="IPR048015">
    <property type="entry name" value="NTP-PPase_MazG-like_N"/>
</dbReference>
<keyword evidence="2" id="KW-0378">Hydrolase</keyword>
<dbReference type="InterPro" id="IPR048011">
    <property type="entry name" value="NTP-PPase_MazG-like_C"/>
</dbReference>
<dbReference type="GO" id="GO:0006203">
    <property type="term" value="P:dGTP catabolic process"/>
    <property type="evidence" value="ECO:0007669"/>
    <property type="project" value="TreeGrafter"/>
</dbReference>
<dbReference type="SUPFAM" id="SSF101386">
    <property type="entry name" value="all-alpha NTP pyrophosphatases"/>
    <property type="match status" value="2"/>
</dbReference>
<protein>
    <submittedName>
        <fullName evidence="2">Nucleoside triphosphate pyrophosphohydrolase</fullName>
    </submittedName>
</protein>